<feature type="region of interest" description="Disordered" evidence="1">
    <location>
        <begin position="50"/>
        <end position="125"/>
    </location>
</feature>
<feature type="compositionally biased region" description="Basic and acidic residues" evidence="1">
    <location>
        <begin position="92"/>
        <end position="106"/>
    </location>
</feature>
<sequence>MKCEQQLEEEHAVQLLMGNIDDKMQPFLCMATITTFQDLLDRVAKFEKLKLSRSEGNSDKTKKPKTSETRRRETYSASSLKPNRGKQVVYNVDKDKQPMQYEEKSKQVYNSNPQPKLILGGNERP</sequence>
<organism evidence="2 3">
    <name type="scientific">Dendrobium catenatum</name>
    <dbReference type="NCBI Taxonomy" id="906689"/>
    <lineage>
        <taxon>Eukaryota</taxon>
        <taxon>Viridiplantae</taxon>
        <taxon>Streptophyta</taxon>
        <taxon>Embryophyta</taxon>
        <taxon>Tracheophyta</taxon>
        <taxon>Spermatophyta</taxon>
        <taxon>Magnoliopsida</taxon>
        <taxon>Liliopsida</taxon>
        <taxon>Asparagales</taxon>
        <taxon>Orchidaceae</taxon>
        <taxon>Epidendroideae</taxon>
        <taxon>Malaxideae</taxon>
        <taxon>Dendrobiinae</taxon>
        <taxon>Dendrobium</taxon>
    </lineage>
</organism>
<proteinExistence type="predicted"/>
<evidence type="ECO:0000313" key="3">
    <source>
        <dbReference type="Proteomes" id="UP000233837"/>
    </source>
</evidence>
<dbReference type="EMBL" id="KZ502661">
    <property type="protein sequence ID" value="PKU74990.1"/>
    <property type="molecule type" value="Genomic_DNA"/>
</dbReference>
<feature type="compositionally biased region" description="Basic and acidic residues" evidence="1">
    <location>
        <begin position="50"/>
        <end position="74"/>
    </location>
</feature>
<name>A0A2I0WH46_9ASPA</name>
<accession>A0A2I0WH46</accession>
<reference evidence="2 3" key="2">
    <citation type="journal article" date="2017" name="Nature">
        <title>The Apostasia genome and the evolution of orchids.</title>
        <authorList>
            <person name="Zhang G.Q."/>
            <person name="Liu K.W."/>
            <person name="Li Z."/>
            <person name="Lohaus R."/>
            <person name="Hsiao Y.Y."/>
            <person name="Niu S.C."/>
            <person name="Wang J.Y."/>
            <person name="Lin Y.C."/>
            <person name="Xu Q."/>
            <person name="Chen L.J."/>
            <person name="Yoshida K."/>
            <person name="Fujiwara S."/>
            <person name="Wang Z.W."/>
            <person name="Zhang Y.Q."/>
            <person name="Mitsuda N."/>
            <person name="Wang M."/>
            <person name="Liu G.H."/>
            <person name="Pecoraro L."/>
            <person name="Huang H.X."/>
            <person name="Xiao X.J."/>
            <person name="Lin M."/>
            <person name="Wu X.Y."/>
            <person name="Wu W.L."/>
            <person name="Chen Y.Y."/>
            <person name="Chang S.B."/>
            <person name="Sakamoto S."/>
            <person name="Ohme-Takagi M."/>
            <person name="Yagi M."/>
            <person name="Zeng S.J."/>
            <person name="Shen C.Y."/>
            <person name="Yeh C.M."/>
            <person name="Luo Y.B."/>
            <person name="Tsai W.C."/>
            <person name="Van de Peer Y."/>
            <person name="Liu Z.J."/>
        </authorList>
    </citation>
    <scope>NUCLEOTIDE SEQUENCE [LARGE SCALE GENOMIC DNA]</scope>
    <source>
        <tissue evidence="2">The whole plant</tissue>
    </source>
</reference>
<evidence type="ECO:0000313" key="2">
    <source>
        <dbReference type="EMBL" id="PKU74990.1"/>
    </source>
</evidence>
<protein>
    <submittedName>
        <fullName evidence="2">Uncharacterized protein</fullName>
    </submittedName>
</protein>
<keyword evidence="3" id="KW-1185">Reference proteome</keyword>
<reference evidence="2 3" key="1">
    <citation type="journal article" date="2016" name="Sci. Rep.">
        <title>The Dendrobium catenatum Lindl. genome sequence provides insights into polysaccharide synthase, floral development and adaptive evolution.</title>
        <authorList>
            <person name="Zhang G.Q."/>
            <person name="Xu Q."/>
            <person name="Bian C."/>
            <person name="Tsai W.C."/>
            <person name="Yeh C.M."/>
            <person name="Liu K.W."/>
            <person name="Yoshida K."/>
            <person name="Zhang L.S."/>
            <person name="Chang S.B."/>
            <person name="Chen F."/>
            <person name="Shi Y."/>
            <person name="Su Y.Y."/>
            <person name="Zhang Y.Q."/>
            <person name="Chen L.J."/>
            <person name="Yin Y."/>
            <person name="Lin M."/>
            <person name="Huang H."/>
            <person name="Deng H."/>
            <person name="Wang Z.W."/>
            <person name="Zhu S.L."/>
            <person name="Zhao X."/>
            <person name="Deng C."/>
            <person name="Niu S.C."/>
            <person name="Huang J."/>
            <person name="Wang M."/>
            <person name="Liu G.H."/>
            <person name="Yang H.J."/>
            <person name="Xiao X.J."/>
            <person name="Hsiao Y.Y."/>
            <person name="Wu W.L."/>
            <person name="Chen Y.Y."/>
            <person name="Mitsuda N."/>
            <person name="Ohme-Takagi M."/>
            <person name="Luo Y.B."/>
            <person name="Van de Peer Y."/>
            <person name="Liu Z.J."/>
        </authorList>
    </citation>
    <scope>NUCLEOTIDE SEQUENCE [LARGE SCALE GENOMIC DNA]</scope>
    <source>
        <tissue evidence="2">The whole plant</tissue>
    </source>
</reference>
<gene>
    <name evidence="2" type="ORF">MA16_Dca020201</name>
</gene>
<dbReference type="Proteomes" id="UP000233837">
    <property type="component" value="Unassembled WGS sequence"/>
</dbReference>
<evidence type="ECO:0000256" key="1">
    <source>
        <dbReference type="SAM" id="MobiDB-lite"/>
    </source>
</evidence>
<dbReference type="AlphaFoldDB" id="A0A2I0WH46"/>